<sequence>MSSMLEYKGYHATIEYDAEDDIFVGDVFGITDSLNFHGNSVDELKNTFSQCIDNYLELCEKIGKNPDKEFKGTFNVRIPPELHKKAALAAAKQKITLNQYVVKAIDKSFEENKGSKETIIYIPYGTRQTDWENGADESFKVFCQVGSIVTKKESVSYVGN</sequence>
<name>A0AB73T1B9_9FIRM</name>
<dbReference type="InterPro" id="IPR010985">
    <property type="entry name" value="Ribbon_hlx_hlx"/>
</dbReference>
<dbReference type="SUPFAM" id="SSF47598">
    <property type="entry name" value="Ribbon-helix-helix"/>
    <property type="match status" value="1"/>
</dbReference>
<dbReference type="InterPro" id="IPR035069">
    <property type="entry name" value="TTHA1013/TTHA0281-like"/>
</dbReference>
<dbReference type="InterPro" id="IPR008651">
    <property type="entry name" value="Uncharacterised_HicB"/>
</dbReference>
<reference evidence="1 2" key="1">
    <citation type="submission" date="2018-05" db="EMBL/GenBank/DDBJ databases">
        <authorList>
            <person name="Goeker M."/>
            <person name="Huntemann M."/>
            <person name="Clum A."/>
            <person name="Pillay M."/>
            <person name="Palaniappan K."/>
            <person name="Varghese N."/>
            <person name="Mikhailova N."/>
            <person name="Stamatis D."/>
            <person name="Reddy T."/>
            <person name="Daum C."/>
            <person name="Shapiro N."/>
            <person name="Ivanova N."/>
            <person name="Kyrpides N."/>
            <person name="Woyke T."/>
        </authorList>
    </citation>
    <scope>NUCLEOTIDE SEQUENCE [LARGE SCALE GENOMIC DNA]</scope>
    <source>
        <strain evidence="1 2">DSM 26524</strain>
    </source>
</reference>
<dbReference type="Proteomes" id="UP000245412">
    <property type="component" value="Unassembled WGS sequence"/>
</dbReference>
<dbReference type="Gene3D" id="1.10.1220.10">
    <property type="entry name" value="Met repressor-like"/>
    <property type="match status" value="1"/>
</dbReference>
<dbReference type="EMBL" id="QGGY01000011">
    <property type="protein sequence ID" value="PWJ73715.1"/>
    <property type="molecule type" value="Genomic_DNA"/>
</dbReference>
<organism evidence="1 2">
    <name type="scientific">Murimonas intestini</name>
    <dbReference type="NCBI Taxonomy" id="1337051"/>
    <lineage>
        <taxon>Bacteria</taxon>
        <taxon>Bacillati</taxon>
        <taxon>Bacillota</taxon>
        <taxon>Clostridia</taxon>
        <taxon>Lachnospirales</taxon>
        <taxon>Lachnospiraceae</taxon>
        <taxon>Murimonas</taxon>
    </lineage>
</organism>
<evidence type="ECO:0000313" key="1">
    <source>
        <dbReference type="EMBL" id="PWJ73715.1"/>
    </source>
</evidence>
<dbReference type="SUPFAM" id="SSF143100">
    <property type="entry name" value="TTHA1013/TTHA0281-like"/>
    <property type="match status" value="1"/>
</dbReference>
<evidence type="ECO:0000313" key="2">
    <source>
        <dbReference type="Proteomes" id="UP000245412"/>
    </source>
</evidence>
<dbReference type="InterPro" id="IPR013321">
    <property type="entry name" value="Arc_rbn_hlx_hlx"/>
</dbReference>
<keyword evidence="2" id="KW-1185">Reference proteome</keyword>
<dbReference type="Pfam" id="PF05534">
    <property type="entry name" value="HicB"/>
    <property type="match status" value="1"/>
</dbReference>
<protein>
    <submittedName>
        <fullName evidence="1">HicB family RNase H-like nuclease</fullName>
    </submittedName>
</protein>
<dbReference type="GO" id="GO:0006355">
    <property type="term" value="P:regulation of DNA-templated transcription"/>
    <property type="evidence" value="ECO:0007669"/>
    <property type="project" value="InterPro"/>
</dbReference>
<dbReference type="AlphaFoldDB" id="A0AB73T1B9"/>
<accession>A0AB73T1B9</accession>
<gene>
    <name evidence="1" type="ORF">C7383_11145</name>
</gene>
<proteinExistence type="predicted"/>
<comment type="caution">
    <text evidence="1">The sequence shown here is derived from an EMBL/GenBank/DDBJ whole genome shotgun (WGS) entry which is preliminary data.</text>
</comment>
<dbReference type="RefSeq" id="WP_207708168.1">
    <property type="nucleotide sequence ID" value="NZ_CABJAT010000012.1"/>
</dbReference>